<dbReference type="EMBL" id="FPCK01000001">
    <property type="protein sequence ID" value="SFV27245.1"/>
    <property type="molecule type" value="Genomic_DNA"/>
</dbReference>
<dbReference type="GO" id="GO:0030975">
    <property type="term" value="F:thiamine binding"/>
    <property type="evidence" value="ECO:0007669"/>
    <property type="project" value="TreeGrafter"/>
</dbReference>
<dbReference type="RefSeq" id="WP_092419767.1">
    <property type="nucleotide sequence ID" value="NZ_FPCK01000001.1"/>
</dbReference>
<dbReference type="AlphaFoldDB" id="A0A1I7MY27"/>
<dbReference type="Gene3D" id="3.40.190.10">
    <property type="entry name" value="Periplasmic binding protein-like II"/>
    <property type="match status" value="2"/>
</dbReference>
<evidence type="ECO:0000256" key="6">
    <source>
        <dbReference type="SAM" id="SignalP"/>
    </source>
</evidence>
<dbReference type="PANTHER" id="PTHR30006">
    <property type="entry name" value="THIAMINE-BINDING PERIPLASMIC PROTEIN-RELATED"/>
    <property type="match status" value="1"/>
</dbReference>
<feature type="signal peptide" evidence="6">
    <location>
        <begin position="1"/>
        <end position="34"/>
    </location>
</feature>
<protein>
    <submittedName>
        <fullName evidence="7">Putative spermidine/putrescine transport system substrate-binding protein</fullName>
    </submittedName>
</protein>
<evidence type="ECO:0000256" key="4">
    <source>
        <dbReference type="ARBA" id="ARBA00022729"/>
    </source>
</evidence>
<dbReference type="OrthoDB" id="9815444at2"/>
<evidence type="ECO:0000256" key="2">
    <source>
        <dbReference type="ARBA" id="ARBA00008520"/>
    </source>
</evidence>
<evidence type="ECO:0000256" key="5">
    <source>
        <dbReference type="ARBA" id="ARBA00022764"/>
    </source>
</evidence>
<evidence type="ECO:0000313" key="8">
    <source>
        <dbReference type="Proteomes" id="UP000199074"/>
    </source>
</evidence>
<organism evidence="7 8">
    <name type="scientific">Devosia crocina</name>
    <dbReference type="NCBI Taxonomy" id="429728"/>
    <lineage>
        <taxon>Bacteria</taxon>
        <taxon>Pseudomonadati</taxon>
        <taxon>Pseudomonadota</taxon>
        <taxon>Alphaproteobacteria</taxon>
        <taxon>Hyphomicrobiales</taxon>
        <taxon>Devosiaceae</taxon>
        <taxon>Devosia</taxon>
    </lineage>
</organism>
<name>A0A1I7MY27_9HYPH</name>
<dbReference type="GO" id="GO:0015888">
    <property type="term" value="P:thiamine transport"/>
    <property type="evidence" value="ECO:0007669"/>
    <property type="project" value="TreeGrafter"/>
</dbReference>
<evidence type="ECO:0000256" key="3">
    <source>
        <dbReference type="ARBA" id="ARBA00022448"/>
    </source>
</evidence>
<feature type="chain" id="PRO_5011717314" evidence="6">
    <location>
        <begin position="35"/>
        <end position="355"/>
    </location>
</feature>
<dbReference type="CDD" id="cd13589">
    <property type="entry name" value="PBP2_polyamine_RpCGA009"/>
    <property type="match status" value="1"/>
</dbReference>
<keyword evidence="8" id="KW-1185">Reference proteome</keyword>
<dbReference type="InterPro" id="IPR006059">
    <property type="entry name" value="SBP"/>
</dbReference>
<evidence type="ECO:0000256" key="1">
    <source>
        <dbReference type="ARBA" id="ARBA00004418"/>
    </source>
</evidence>
<comment type="similarity">
    <text evidence="2">Belongs to the bacterial solute-binding protein 1 family.</text>
</comment>
<keyword evidence="5" id="KW-0574">Periplasm</keyword>
<dbReference type="SUPFAM" id="SSF53850">
    <property type="entry name" value="Periplasmic binding protein-like II"/>
    <property type="match status" value="1"/>
</dbReference>
<dbReference type="PANTHER" id="PTHR30006:SF3">
    <property type="entry name" value="THIAMINE-BINDING PERIPLASMIC PROTEIN"/>
    <property type="match status" value="1"/>
</dbReference>
<evidence type="ECO:0000313" key="7">
    <source>
        <dbReference type="EMBL" id="SFV27245.1"/>
    </source>
</evidence>
<dbReference type="Pfam" id="PF13416">
    <property type="entry name" value="SBP_bac_8"/>
    <property type="match status" value="1"/>
</dbReference>
<dbReference type="GO" id="GO:0030976">
    <property type="term" value="F:thiamine pyrophosphate binding"/>
    <property type="evidence" value="ECO:0007669"/>
    <property type="project" value="TreeGrafter"/>
</dbReference>
<dbReference type="Proteomes" id="UP000199074">
    <property type="component" value="Unassembled WGS sequence"/>
</dbReference>
<comment type="subcellular location">
    <subcellularLocation>
        <location evidence="1">Periplasm</location>
    </subcellularLocation>
</comment>
<dbReference type="GO" id="GO:0030288">
    <property type="term" value="C:outer membrane-bounded periplasmic space"/>
    <property type="evidence" value="ECO:0007669"/>
    <property type="project" value="TreeGrafter"/>
</dbReference>
<reference evidence="7 8" key="1">
    <citation type="submission" date="2016-10" db="EMBL/GenBank/DDBJ databases">
        <authorList>
            <person name="de Groot N.N."/>
        </authorList>
    </citation>
    <scope>NUCLEOTIDE SEQUENCE [LARGE SCALE GENOMIC DNA]</scope>
    <source>
        <strain evidence="7 8">IPL20</strain>
    </source>
</reference>
<dbReference type="STRING" id="429728.SAMN05216456_0231"/>
<keyword evidence="4 6" id="KW-0732">Signal</keyword>
<keyword evidence="3" id="KW-0813">Transport</keyword>
<proteinExistence type="inferred from homology"/>
<sequence>MTNFKMNRRTLLKSGAAGAMVLAAPAILTRQAFAADSLTIGDTGGPYAEAFRLAFYDPFEAETGIRINNIVLSPDPVPQYQMLVDTNYFLMDVSVMTPEHIDRLNREGDYFEPLNLPNVNSDDFVQGAITDKFAAVYMFAISMGYRADTLGDNAPESWADFWNTTQFPGRRSLYRSPITTMEIALLADGVAIDDLYPLDIDRAFASLDKIKNEIAVWWTSGAQSTQILQNGEVDMLNIWNTRAQTVIDDGAPAAISWVEGHYNLGGWTIPKGSPKADMARRFIEFTLDPERQAKYTEILAVSPTHLKGYDFVPEDKRGNLPTAPGHIEKLRPLDNAYWGENLSAVTERFEAWLLS</sequence>
<accession>A0A1I7MY27</accession>
<dbReference type="InterPro" id="IPR006311">
    <property type="entry name" value="TAT_signal"/>
</dbReference>
<dbReference type="PROSITE" id="PS51318">
    <property type="entry name" value="TAT"/>
    <property type="match status" value="1"/>
</dbReference>
<gene>
    <name evidence="7" type="ORF">SAMN05216456_0231</name>
</gene>